<reference evidence="2" key="1">
    <citation type="submission" date="2017-01" db="EMBL/GenBank/DDBJ databases">
        <authorList>
            <person name="Varghese N."/>
            <person name="Submissions S."/>
        </authorList>
    </citation>
    <scope>NUCLEOTIDE SEQUENCE [LARGE SCALE GENOMIC DNA]</scope>
    <source>
        <strain evidence="2">DSM 46698</strain>
    </source>
</reference>
<sequence>MKNDNQINKERLRAELSTLESRIQAKIIHLCLSNKKLPFERLSKGRQLKDSIRQTIQYLDQGEFEKVELYLKELSSQGLIIKTPFN</sequence>
<accession>A0A1N7PS88</accession>
<proteinExistence type="predicted"/>
<dbReference type="OrthoDB" id="828271at2"/>
<dbReference type="AlphaFoldDB" id="A0A1N7PS88"/>
<dbReference type="Proteomes" id="UP000186026">
    <property type="component" value="Unassembled WGS sequence"/>
</dbReference>
<dbReference type="EMBL" id="FTOP01000020">
    <property type="protein sequence ID" value="SIT13426.1"/>
    <property type="molecule type" value="Genomic_DNA"/>
</dbReference>
<keyword evidence="2" id="KW-1185">Reference proteome</keyword>
<evidence type="ECO:0000313" key="2">
    <source>
        <dbReference type="Proteomes" id="UP000186026"/>
    </source>
</evidence>
<evidence type="ECO:0000313" key="1">
    <source>
        <dbReference type="EMBL" id="SIT13426.1"/>
    </source>
</evidence>
<gene>
    <name evidence="1" type="ORF">SAMN05421761_1205</name>
</gene>
<protein>
    <submittedName>
        <fullName evidence="1">Uncharacterized protein</fullName>
    </submittedName>
</protein>
<organism evidence="1 2">
    <name type="scientific">Belliella pelovolcani</name>
    <dbReference type="NCBI Taxonomy" id="529505"/>
    <lineage>
        <taxon>Bacteria</taxon>
        <taxon>Pseudomonadati</taxon>
        <taxon>Bacteroidota</taxon>
        <taxon>Cytophagia</taxon>
        <taxon>Cytophagales</taxon>
        <taxon>Cyclobacteriaceae</taxon>
        <taxon>Belliella</taxon>
    </lineage>
</organism>
<dbReference type="RefSeq" id="WP_076502858.1">
    <property type="nucleotide sequence ID" value="NZ_FTOP01000020.1"/>
</dbReference>
<name>A0A1N7PS88_9BACT</name>